<keyword evidence="4" id="KW-0288">FMN</keyword>
<dbReference type="CDD" id="cd02149">
    <property type="entry name" value="NfsB-like"/>
    <property type="match status" value="1"/>
</dbReference>
<keyword evidence="3" id="KW-0285">Flavoprotein</keyword>
<evidence type="ECO:0000256" key="5">
    <source>
        <dbReference type="ARBA" id="ARBA00022857"/>
    </source>
</evidence>
<dbReference type="Pfam" id="PF00881">
    <property type="entry name" value="Nitroreductase"/>
    <property type="match status" value="1"/>
</dbReference>
<evidence type="ECO:0000256" key="6">
    <source>
        <dbReference type="ARBA" id="ARBA00023002"/>
    </source>
</evidence>
<dbReference type="InterPro" id="IPR033878">
    <property type="entry name" value="NfsB-like"/>
</dbReference>
<keyword evidence="9" id="KW-1185">Reference proteome</keyword>
<dbReference type="PATRIC" id="fig|1141662.3.peg.57"/>
<reference evidence="8 9" key="1">
    <citation type="journal article" date="2012" name="BMC Genomics">
        <title>Comparative genomics of bacteria in the genus Providencia isolated from wild Drosophila melanogaster.</title>
        <authorList>
            <person name="Galac M.R."/>
            <person name="Lazzaro B.P."/>
        </authorList>
    </citation>
    <scope>NUCLEOTIDE SEQUENCE [LARGE SCALE GENOMIC DNA]</scope>
    <source>
        <strain evidence="8 9">DSM 19968</strain>
    </source>
</reference>
<comment type="caution">
    <text evidence="8">The sequence shown here is derived from an EMBL/GenBank/DDBJ whole genome shotgun (WGS) entry which is preliminary data.</text>
</comment>
<dbReference type="PANTHER" id="PTHR43673:SF2">
    <property type="entry name" value="NITROREDUCTASE"/>
    <property type="match status" value="1"/>
</dbReference>
<comment type="similarity">
    <text evidence="2">Belongs to the nitroreductase family.</text>
</comment>
<evidence type="ECO:0000256" key="3">
    <source>
        <dbReference type="ARBA" id="ARBA00022630"/>
    </source>
</evidence>
<gene>
    <name evidence="8" type="ORF">OOA_00280</name>
</gene>
<comment type="cofactor">
    <cofactor evidence="1">
        <name>FMN</name>
        <dbReference type="ChEBI" id="CHEBI:58210"/>
    </cofactor>
</comment>
<dbReference type="InterPro" id="IPR000415">
    <property type="entry name" value="Nitroreductase-like"/>
</dbReference>
<sequence length="217" mass="24585">MPIIDVAMKRYATKSFDPTKTISPDVFEKIKQLLRYSPSSVNIQPWHFIIAETKEGKQQLAKSTEVDYQFNTPKILNASHVVLFCSKTSVDRNYMDNILEHEASDGRYALPEHKQMMEGARDFFVNFHKDNLQDLPLWLEKQTFINLGSFLLGAAALGVDAVPMEGMDFAVLDKEFSLTEKGLVPIAMVPLGYHSADDFNAELTKSRLPEEQIITVI</sequence>
<name>K8XAW0_9GAMM</name>
<feature type="domain" description="Nitroreductase" evidence="7">
    <location>
        <begin position="8"/>
        <end position="193"/>
    </location>
</feature>
<protein>
    <submittedName>
        <fullName evidence="8">Dihydropteridine reductase</fullName>
        <ecNumber evidence="8">1.5.1.34</ecNumber>
    </submittedName>
</protein>
<proteinExistence type="inferred from homology"/>
<dbReference type="InterPro" id="IPR029479">
    <property type="entry name" value="Nitroreductase"/>
</dbReference>
<dbReference type="SUPFAM" id="SSF55469">
    <property type="entry name" value="FMN-dependent nitroreductase-like"/>
    <property type="match status" value="1"/>
</dbReference>
<keyword evidence="6 8" id="KW-0560">Oxidoreductase</keyword>
<evidence type="ECO:0000313" key="8">
    <source>
        <dbReference type="EMBL" id="EKT65580.1"/>
    </source>
</evidence>
<dbReference type="EC" id="1.5.1.34" evidence="8"/>
<organism evidence="8 9">
    <name type="scientific">Providencia burhodogranariea DSM 19968</name>
    <dbReference type="NCBI Taxonomy" id="1141662"/>
    <lineage>
        <taxon>Bacteria</taxon>
        <taxon>Pseudomonadati</taxon>
        <taxon>Pseudomonadota</taxon>
        <taxon>Gammaproteobacteria</taxon>
        <taxon>Enterobacterales</taxon>
        <taxon>Morganellaceae</taxon>
        <taxon>Providencia</taxon>
    </lineage>
</organism>
<dbReference type="NCBIfam" id="NF008275">
    <property type="entry name" value="PRK11053.1"/>
    <property type="match status" value="1"/>
</dbReference>
<evidence type="ECO:0000313" key="9">
    <source>
        <dbReference type="Proteomes" id="UP000009336"/>
    </source>
</evidence>
<evidence type="ECO:0000256" key="1">
    <source>
        <dbReference type="ARBA" id="ARBA00001917"/>
    </source>
</evidence>
<dbReference type="Gene3D" id="3.40.109.10">
    <property type="entry name" value="NADH Oxidase"/>
    <property type="match status" value="1"/>
</dbReference>
<dbReference type="RefSeq" id="WP_008910108.1">
    <property type="nucleotide sequence ID" value="NZ_KB233222.1"/>
</dbReference>
<dbReference type="HOGENOM" id="CLU_070764_4_1_6"/>
<evidence type="ECO:0000259" key="7">
    <source>
        <dbReference type="Pfam" id="PF00881"/>
    </source>
</evidence>
<accession>K8XAW0</accession>
<dbReference type="PANTHER" id="PTHR43673">
    <property type="entry name" value="NAD(P)H NITROREDUCTASE YDGI-RELATED"/>
    <property type="match status" value="1"/>
</dbReference>
<dbReference type="STRING" id="1141662.OOA_00280"/>
<dbReference type="eggNOG" id="COG0778">
    <property type="taxonomic scope" value="Bacteria"/>
</dbReference>
<dbReference type="Proteomes" id="UP000009336">
    <property type="component" value="Unassembled WGS sequence"/>
</dbReference>
<dbReference type="OrthoDB" id="9809288at2"/>
<dbReference type="EMBL" id="AKKL01000001">
    <property type="protein sequence ID" value="EKT65580.1"/>
    <property type="molecule type" value="Genomic_DNA"/>
</dbReference>
<dbReference type="GO" id="GO:0004155">
    <property type="term" value="F:6,7-dihydropteridine reductase activity"/>
    <property type="evidence" value="ECO:0007669"/>
    <property type="project" value="UniProtKB-EC"/>
</dbReference>
<keyword evidence="5" id="KW-0521">NADP</keyword>
<evidence type="ECO:0000256" key="2">
    <source>
        <dbReference type="ARBA" id="ARBA00007118"/>
    </source>
</evidence>
<dbReference type="AlphaFoldDB" id="K8XAW0"/>
<evidence type="ECO:0000256" key="4">
    <source>
        <dbReference type="ARBA" id="ARBA00022643"/>
    </source>
</evidence>